<keyword evidence="2 6" id="KW-0808">Transferase</keyword>
<dbReference type="Gene3D" id="2.40.50.1070">
    <property type="match status" value="1"/>
</dbReference>
<reference evidence="7" key="2">
    <citation type="submission" date="2015-02" db="UniProtKB">
        <authorList>
            <consortium name="EnsemblMetazoa"/>
        </authorList>
    </citation>
    <scope>IDENTIFICATION</scope>
</reference>
<dbReference type="STRING" id="126957.T1J7Y5"/>
<dbReference type="Proteomes" id="UP000014500">
    <property type="component" value="Unassembled WGS sequence"/>
</dbReference>
<dbReference type="EC" id="2.1.1.35" evidence="4"/>
<dbReference type="InterPro" id="IPR045850">
    <property type="entry name" value="TRM2_met"/>
</dbReference>
<dbReference type="PhylomeDB" id="T1J7Y5"/>
<keyword evidence="1 6" id="KW-0489">Methyltransferase</keyword>
<dbReference type="PROSITE" id="PS51687">
    <property type="entry name" value="SAM_MT_RNA_M5U"/>
    <property type="match status" value="1"/>
</dbReference>
<feature type="active site" description="Nucleophile" evidence="6">
    <location>
        <position position="486"/>
    </location>
</feature>
<dbReference type="PANTHER" id="PTHR45904">
    <property type="entry name" value="TRNA (URACIL-5-)-METHYLTRANSFERASE"/>
    <property type="match status" value="1"/>
</dbReference>
<evidence type="ECO:0000256" key="4">
    <source>
        <dbReference type="ARBA" id="ARBA00033763"/>
    </source>
</evidence>
<keyword evidence="3 6" id="KW-0949">S-adenosyl-L-methionine</keyword>
<sequence length="541" mass="60554">MQTTGVDHFGFQPVIKKLMSEYKTLLFKKLRQLSVVSNTHNLSSSVCIISRGIRTENSGGGIAKWITRRTKKDSTESIVAAIPQAPFDINDDRLARIRKRKRPEIIPTRGDKNLLYNNQFEKLANAVTPLHSLKYTDQLKLKFKQIKEILREYSAKLKLAKSPFKKNGAGLPCSLKDMIPSPVIDHYRNKDEFRIKRGQDGNIKTVGFLVGNMSEGKAVCINPTNLINIKPSHSKIALSFQNYIRKSPLPVCDLFHDGGHWRGITVRSNLQGDLMGIVVMHPQQMSEEDLGREKKLLTDYFKNGDGADCNFKSLFFQACRHSRCTSESASFHLLFGEQHLYEEILGLKLRISPDAFFQVNTLGAACLYKAIQEISEIDDNTVVLDVYSGIGTIGLLLASQARSVFGVELIKQAVEDATFNAQLNNITNAFFHNGKAEKIIPEIVPEFDSMHKVVAVVNPGRSGLHPAVVKALRSCEQIKKIIYIACNPRGELTTANIINFGMPKGGKWRGQPLVPKLAVPMDMFPHTEHCELVIVLERCKA</sequence>
<dbReference type="AlphaFoldDB" id="T1J7Y5"/>
<reference evidence="8" key="1">
    <citation type="submission" date="2011-05" db="EMBL/GenBank/DDBJ databases">
        <authorList>
            <person name="Richards S.R."/>
            <person name="Qu J."/>
            <person name="Jiang H."/>
            <person name="Jhangiani S.N."/>
            <person name="Agravi P."/>
            <person name="Goodspeed R."/>
            <person name="Gross S."/>
            <person name="Mandapat C."/>
            <person name="Jackson L."/>
            <person name="Mathew T."/>
            <person name="Pu L."/>
            <person name="Thornton R."/>
            <person name="Saada N."/>
            <person name="Wilczek-Boney K.B."/>
            <person name="Lee S."/>
            <person name="Kovar C."/>
            <person name="Wu Y."/>
            <person name="Scherer S.E."/>
            <person name="Worley K.C."/>
            <person name="Muzny D.M."/>
            <person name="Gibbs R."/>
        </authorList>
    </citation>
    <scope>NUCLEOTIDE SEQUENCE</scope>
    <source>
        <strain evidence="8">Brora</strain>
    </source>
</reference>
<dbReference type="CDD" id="cd02440">
    <property type="entry name" value="AdoMet_MTases"/>
    <property type="match status" value="1"/>
</dbReference>
<evidence type="ECO:0000256" key="5">
    <source>
        <dbReference type="ARBA" id="ARBA00047278"/>
    </source>
</evidence>
<feature type="binding site" evidence="6">
    <location>
        <position position="458"/>
    </location>
    <ligand>
        <name>S-adenosyl-L-methionine</name>
        <dbReference type="ChEBI" id="CHEBI:59789"/>
    </ligand>
</feature>
<dbReference type="PANTHER" id="PTHR45904:SF1">
    <property type="entry name" value="TRNA (URACIL-5-)-METHYLTRANSFERASE HOMOLOG B"/>
    <property type="match status" value="1"/>
</dbReference>
<dbReference type="InterPro" id="IPR010280">
    <property type="entry name" value="U5_MeTrfase_fam"/>
</dbReference>
<accession>T1J7Y5</accession>
<dbReference type="GO" id="GO:0030697">
    <property type="term" value="F:tRNA (uracil(54)-C5)-methyltransferase activity, S-adenosyl methionine-dependent"/>
    <property type="evidence" value="ECO:0007669"/>
    <property type="project" value="UniProtKB-EC"/>
</dbReference>
<evidence type="ECO:0000313" key="7">
    <source>
        <dbReference type="EnsemblMetazoa" id="SMAR009800-PA"/>
    </source>
</evidence>
<name>T1J7Y5_STRMM</name>
<dbReference type="Gene3D" id="3.40.50.150">
    <property type="entry name" value="Vaccinia Virus protein VP39"/>
    <property type="match status" value="1"/>
</dbReference>
<dbReference type="GO" id="GO:0003723">
    <property type="term" value="F:RNA binding"/>
    <property type="evidence" value="ECO:0007669"/>
    <property type="project" value="TreeGrafter"/>
</dbReference>
<dbReference type="GO" id="GO:0032259">
    <property type="term" value="P:methylation"/>
    <property type="evidence" value="ECO:0007669"/>
    <property type="project" value="UniProtKB-KW"/>
</dbReference>
<dbReference type="HOGENOM" id="CLU_014689_4_0_1"/>
<evidence type="ECO:0000256" key="1">
    <source>
        <dbReference type="ARBA" id="ARBA00022603"/>
    </source>
</evidence>
<dbReference type="InterPro" id="IPR029063">
    <property type="entry name" value="SAM-dependent_MTases_sf"/>
</dbReference>
<keyword evidence="8" id="KW-1185">Reference proteome</keyword>
<dbReference type="EMBL" id="JH431944">
    <property type="status" value="NOT_ANNOTATED_CDS"/>
    <property type="molecule type" value="Genomic_DNA"/>
</dbReference>
<comment type="similarity">
    <text evidence="6">Belongs to the class I-like SAM-binding methyltransferase superfamily. RNA M5U methyltransferase family.</text>
</comment>
<dbReference type="SUPFAM" id="SSF53335">
    <property type="entry name" value="S-adenosyl-L-methionine-dependent methyltransferases"/>
    <property type="match status" value="1"/>
</dbReference>
<evidence type="ECO:0000313" key="8">
    <source>
        <dbReference type="Proteomes" id="UP000014500"/>
    </source>
</evidence>
<dbReference type="OMA" id="DQMLPLW"/>
<dbReference type="GO" id="GO:0006396">
    <property type="term" value="P:RNA processing"/>
    <property type="evidence" value="ECO:0007669"/>
    <property type="project" value="InterPro"/>
</dbReference>
<comment type="catalytic activity">
    <reaction evidence="5">
        <text>uridine(54) in tRNA + S-adenosyl-L-methionine = 5-methyluridine(54) in tRNA + S-adenosyl-L-homocysteine + H(+)</text>
        <dbReference type="Rhea" id="RHEA:42712"/>
        <dbReference type="Rhea" id="RHEA-COMP:10167"/>
        <dbReference type="Rhea" id="RHEA-COMP:10193"/>
        <dbReference type="ChEBI" id="CHEBI:15378"/>
        <dbReference type="ChEBI" id="CHEBI:57856"/>
        <dbReference type="ChEBI" id="CHEBI:59789"/>
        <dbReference type="ChEBI" id="CHEBI:65315"/>
        <dbReference type="ChEBI" id="CHEBI:74447"/>
        <dbReference type="EC" id="2.1.1.35"/>
    </reaction>
    <physiologicalReaction direction="left-to-right" evidence="5">
        <dbReference type="Rhea" id="RHEA:42713"/>
    </physiologicalReaction>
</comment>
<dbReference type="Pfam" id="PF05958">
    <property type="entry name" value="tRNA_U5-meth_tr"/>
    <property type="match status" value="1"/>
</dbReference>
<protein>
    <recommendedName>
        <fullName evidence="4">tRNA (uracil(54)-C(5))-methyltransferase</fullName>
        <ecNumber evidence="4">2.1.1.35</ecNumber>
    </recommendedName>
</protein>
<evidence type="ECO:0000256" key="6">
    <source>
        <dbReference type="PROSITE-ProRule" id="PRU01024"/>
    </source>
</evidence>
<dbReference type="eggNOG" id="KOG2187">
    <property type="taxonomic scope" value="Eukaryota"/>
</dbReference>
<feature type="binding site" evidence="6">
    <location>
        <position position="387"/>
    </location>
    <ligand>
        <name>S-adenosyl-L-methionine</name>
        <dbReference type="ChEBI" id="CHEBI:59789"/>
    </ligand>
</feature>
<evidence type="ECO:0000256" key="3">
    <source>
        <dbReference type="ARBA" id="ARBA00022691"/>
    </source>
</evidence>
<evidence type="ECO:0000256" key="2">
    <source>
        <dbReference type="ARBA" id="ARBA00022679"/>
    </source>
</evidence>
<feature type="binding site" evidence="6">
    <location>
        <position position="408"/>
    </location>
    <ligand>
        <name>S-adenosyl-L-methionine</name>
        <dbReference type="ChEBI" id="CHEBI:59789"/>
    </ligand>
</feature>
<feature type="binding site" evidence="6">
    <location>
        <position position="358"/>
    </location>
    <ligand>
        <name>S-adenosyl-L-methionine</name>
        <dbReference type="ChEBI" id="CHEBI:59789"/>
    </ligand>
</feature>
<proteinExistence type="inferred from homology"/>
<organism evidence="7 8">
    <name type="scientific">Strigamia maritima</name>
    <name type="common">European centipede</name>
    <name type="synonym">Geophilus maritimus</name>
    <dbReference type="NCBI Taxonomy" id="126957"/>
    <lineage>
        <taxon>Eukaryota</taxon>
        <taxon>Metazoa</taxon>
        <taxon>Ecdysozoa</taxon>
        <taxon>Arthropoda</taxon>
        <taxon>Myriapoda</taxon>
        <taxon>Chilopoda</taxon>
        <taxon>Pleurostigmophora</taxon>
        <taxon>Geophilomorpha</taxon>
        <taxon>Linotaeniidae</taxon>
        <taxon>Strigamia</taxon>
    </lineage>
</organism>
<dbReference type="EnsemblMetazoa" id="SMAR009800-RA">
    <property type="protein sequence ID" value="SMAR009800-PA"/>
    <property type="gene ID" value="SMAR009800"/>
</dbReference>